<dbReference type="GO" id="GO:0046657">
    <property type="term" value="P:folic acid catabolic process"/>
    <property type="evidence" value="ECO:0007669"/>
    <property type="project" value="TreeGrafter"/>
</dbReference>
<protein>
    <submittedName>
        <fullName evidence="2">Amidohydrolase</fullName>
    </submittedName>
</protein>
<dbReference type="InterPro" id="IPR017439">
    <property type="entry name" value="Amidohydrolase"/>
</dbReference>
<dbReference type="InterPro" id="IPR036264">
    <property type="entry name" value="Bact_exopeptidase_dim_dom"/>
</dbReference>
<dbReference type="InterPro" id="IPR002933">
    <property type="entry name" value="Peptidase_M20"/>
</dbReference>
<dbReference type="Gene3D" id="3.30.70.360">
    <property type="match status" value="1"/>
</dbReference>
<dbReference type="Pfam" id="PF07687">
    <property type="entry name" value="M20_dimer"/>
    <property type="match status" value="1"/>
</dbReference>
<keyword evidence="3" id="KW-1185">Reference proteome</keyword>
<dbReference type="GO" id="GO:0005737">
    <property type="term" value="C:cytoplasm"/>
    <property type="evidence" value="ECO:0007669"/>
    <property type="project" value="TreeGrafter"/>
</dbReference>
<dbReference type="InterPro" id="IPR017145">
    <property type="entry name" value="Aminobenzoyl-glu_utiliz_pB"/>
</dbReference>
<dbReference type="AlphaFoldDB" id="A0A8J7H1W1"/>
<evidence type="ECO:0000259" key="1">
    <source>
        <dbReference type="Pfam" id="PF07687"/>
    </source>
</evidence>
<dbReference type="PANTHER" id="PTHR30575">
    <property type="entry name" value="PEPTIDASE M20"/>
    <property type="match status" value="1"/>
</dbReference>
<dbReference type="FunFam" id="3.30.70.360:FF:000004">
    <property type="entry name" value="Peptidase M20 domain-containing protein 2"/>
    <property type="match status" value="1"/>
</dbReference>
<dbReference type="PIRSF" id="PIRSF037227">
    <property type="entry name" value="Aminobenzoyl-glu_utiliz_pB"/>
    <property type="match status" value="1"/>
</dbReference>
<name>A0A8J7H1W1_9FIRM</name>
<dbReference type="EMBL" id="JAEAGR010000005">
    <property type="protein sequence ID" value="MBH1940543.1"/>
    <property type="molecule type" value="Genomic_DNA"/>
</dbReference>
<accession>A0A8J7H1W1</accession>
<comment type="caution">
    <text evidence="2">The sequence shown here is derived from an EMBL/GenBank/DDBJ whole genome shotgun (WGS) entry which is preliminary data.</text>
</comment>
<dbReference type="GO" id="GO:0016805">
    <property type="term" value="F:dipeptidase activity"/>
    <property type="evidence" value="ECO:0007669"/>
    <property type="project" value="TreeGrafter"/>
</dbReference>
<evidence type="ECO:0000313" key="2">
    <source>
        <dbReference type="EMBL" id="MBH1940543.1"/>
    </source>
</evidence>
<dbReference type="PANTHER" id="PTHR30575:SF0">
    <property type="entry name" value="XAA-ARG DIPEPTIDASE"/>
    <property type="match status" value="1"/>
</dbReference>
<feature type="domain" description="Peptidase M20 dimerisation" evidence="1">
    <location>
        <begin position="189"/>
        <end position="278"/>
    </location>
</feature>
<sequence>MNAKEIVINTIEEKKDQICSLNDQIFYYAEGGFREEQSANLYCSLLKEEGFHITNKLADIPTAFKASYGDGAPYIGVLAEYDALPFLSQKPGVPYKEPLVEGAHGHGCGHCALGAGVFATVLAVKEFLVQTGIKGTIELYGCPAEEVGCGKSYMVNKGVFDHLDAVYTWHPSQINGALSKAWISLESLVFTFTGITSHASISPDQGRSALDACELMNVGSNYLREHLIPESRIHYAYLDSGGTFPNVVPDKASLRYVVRAPRISQVNEIVSRVLNIAKGAALMTDTTMDYYIESAYYDFKPNHVLAEVLNEAVFEIGAPTYEEEDFQLAKEFFDLYEDATRKTLIADLRTEFNSAETKNLENNPINTFLSQYTSDTSDYSYVSTDVGNVAYVVPTAMLGHTISALGTPLHSWQLTAQAATSIAHKGLINAGKIMALACCKLFENPELTKKAKLSHQEYYSDTFESPIPKDAIPPKTLD</sequence>
<reference evidence="2" key="1">
    <citation type="submission" date="2020-12" db="EMBL/GenBank/DDBJ databases">
        <title>M. sibirica DSM 26468T genome.</title>
        <authorList>
            <person name="Thieme N."/>
            <person name="Rettenmaier R."/>
            <person name="Zverlov V."/>
            <person name="Liebl W."/>
        </authorList>
    </citation>
    <scope>NUCLEOTIDE SEQUENCE</scope>
    <source>
        <strain evidence="2">DSM 26468</strain>
    </source>
</reference>
<dbReference type="InterPro" id="IPR011650">
    <property type="entry name" value="Peptidase_M20_dimer"/>
</dbReference>
<dbReference type="SUPFAM" id="SSF55031">
    <property type="entry name" value="Bacterial exopeptidase dimerisation domain"/>
    <property type="match status" value="1"/>
</dbReference>
<dbReference type="RefSeq" id="WP_197660766.1">
    <property type="nucleotide sequence ID" value="NZ_JAEAGR010000005.1"/>
</dbReference>
<organism evidence="2 3">
    <name type="scientific">Mobilitalea sibirica</name>
    <dbReference type="NCBI Taxonomy" id="1462919"/>
    <lineage>
        <taxon>Bacteria</taxon>
        <taxon>Bacillati</taxon>
        <taxon>Bacillota</taxon>
        <taxon>Clostridia</taxon>
        <taxon>Lachnospirales</taxon>
        <taxon>Lachnospiraceae</taxon>
        <taxon>Mobilitalea</taxon>
    </lineage>
</organism>
<gene>
    <name evidence="2" type="ORF">I5677_06555</name>
</gene>
<dbReference type="SUPFAM" id="SSF53187">
    <property type="entry name" value="Zn-dependent exopeptidases"/>
    <property type="match status" value="1"/>
</dbReference>
<evidence type="ECO:0000313" key="3">
    <source>
        <dbReference type="Proteomes" id="UP000623269"/>
    </source>
</evidence>
<dbReference type="NCBIfam" id="TIGR01891">
    <property type="entry name" value="amidohydrolases"/>
    <property type="match status" value="1"/>
</dbReference>
<dbReference type="Gene3D" id="3.40.630.10">
    <property type="entry name" value="Zn peptidases"/>
    <property type="match status" value="2"/>
</dbReference>
<dbReference type="GO" id="GO:0071713">
    <property type="term" value="F:para-aminobenzoyl-glutamate hydrolase activity"/>
    <property type="evidence" value="ECO:0007669"/>
    <property type="project" value="TreeGrafter"/>
</dbReference>
<dbReference type="InterPro" id="IPR052030">
    <property type="entry name" value="Peptidase_M20/M20A_hydrolases"/>
</dbReference>
<dbReference type="Proteomes" id="UP000623269">
    <property type="component" value="Unassembled WGS sequence"/>
</dbReference>
<proteinExistence type="predicted"/>
<dbReference type="Pfam" id="PF01546">
    <property type="entry name" value="Peptidase_M20"/>
    <property type="match status" value="1"/>
</dbReference>